<feature type="chain" id="PRO_5022796564" evidence="2">
    <location>
        <begin position="34"/>
        <end position="190"/>
    </location>
</feature>
<protein>
    <submittedName>
        <fullName evidence="3">Copper chaperone PCu(A)C</fullName>
    </submittedName>
</protein>
<accession>A0A5B0E5Y6</accession>
<dbReference type="PANTHER" id="PTHR36302">
    <property type="entry name" value="BLR7088 PROTEIN"/>
    <property type="match status" value="1"/>
</dbReference>
<keyword evidence="2" id="KW-0732">Signal</keyword>
<evidence type="ECO:0000313" key="3">
    <source>
        <dbReference type="EMBL" id="KAA0973742.1"/>
    </source>
</evidence>
<dbReference type="Gene3D" id="2.60.40.1890">
    <property type="entry name" value="PCu(A)C copper chaperone"/>
    <property type="match status" value="1"/>
</dbReference>
<sequence length="190" mass="19881">MDLKIRTRRIAAPFIALGLAAALLSGCSAERSADTADQPAPEADALQISETWIKAADDGMTSGFAVIQNPTDHPASLVQVDSNLAEHVELHDMEGTGTAMSMKKLPGALEIPAHSTVELAPGGTHVMLMGLKEELKAGQSPALHLTFGDGSTREVAFEIKSYTGAKESYAPHDGETEHGTGTEGSEHAGH</sequence>
<feature type="region of interest" description="Disordered" evidence="1">
    <location>
        <begin position="166"/>
        <end position="190"/>
    </location>
</feature>
<dbReference type="EMBL" id="VOBL01000022">
    <property type="protein sequence ID" value="KAA0973742.1"/>
    <property type="molecule type" value="Genomic_DNA"/>
</dbReference>
<dbReference type="RefSeq" id="WP_149620652.1">
    <property type="nucleotide sequence ID" value="NZ_JBITUG010000017.1"/>
</dbReference>
<reference evidence="3 4" key="1">
    <citation type="submission" date="2019-07" db="EMBL/GenBank/DDBJ databases">
        <title>Analysis of the biochemical properties, biological activity and biotechnological potential of siderophores and biosurfactants produced by Antarctic psychrotolerant bacteria.</title>
        <authorList>
            <person name="Styczynski M."/>
            <person name="Krucon T."/>
            <person name="Decewicz P."/>
            <person name="Dziewit L."/>
        </authorList>
    </citation>
    <scope>NUCLEOTIDE SEQUENCE [LARGE SCALE GENOMIC DNA]</scope>
    <source>
        <strain evidence="3 4">ANT_H27</strain>
    </source>
</reference>
<dbReference type="Proteomes" id="UP000323856">
    <property type="component" value="Unassembled WGS sequence"/>
</dbReference>
<dbReference type="OrthoDB" id="9796962at2"/>
<evidence type="ECO:0000256" key="2">
    <source>
        <dbReference type="SAM" id="SignalP"/>
    </source>
</evidence>
<dbReference type="PANTHER" id="PTHR36302:SF1">
    <property type="entry name" value="COPPER CHAPERONE PCU(A)C"/>
    <property type="match status" value="1"/>
</dbReference>
<dbReference type="SUPFAM" id="SSF110087">
    <property type="entry name" value="DR1885-like metal-binding protein"/>
    <property type="match status" value="1"/>
</dbReference>
<dbReference type="PROSITE" id="PS51257">
    <property type="entry name" value="PROKAR_LIPOPROTEIN"/>
    <property type="match status" value="1"/>
</dbReference>
<feature type="compositionally biased region" description="Basic and acidic residues" evidence="1">
    <location>
        <begin position="169"/>
        <end position="190"/>
    </location>
</feature>
<dbReference type="Pfam" id="PF04314">
    <property type="entry name" value="PCuAC"/>
    <property type="match status" value="1"/>
</dbReference>
<name>A0A5B0E5Y6_9MICC</name>
<dbReference type="InterPro" id="IPR058248">
    <property type="entry name" value="Lxx211020-like"/>
</dbReference>
<gene>
    <name evidence="3" type="ORF">FQ154_17185</name>
</gene>
<evidence type="ECO:0000256" key="1">
    <source>
        <dbReference type="SAM" id="MobiDB-lite"/>
    </source>
</evidence>
<dbReference type="InterPro" id="IPR007410">
    <property type="entry name" value="LpqE-like"/>
</dbReference>
<organism evidence="3 4">
    <name type="scientific">Paeniglutamicibacter gangotriensis</name>
    <dbReference type="NCBI Taxonomy" id="254787"/>
    <lineage>
        <taxon>Bacteria</taxon>
        <taxon>Bacillati</taxon>
        <taxon>Actinomycetota</taxon>
        <taxon>Actinomycetes</taxon>
        <taxon>Micrococcales</taxon>
        <taxon>Micrococcaceae</taxon>
        <taxon>Paeniglutamicibacter</taxon>
    </lineage>
</organism>
<proteinExistence type="predicted"/>
<comment type="caution">
    <text evidence="3">The sequence shown here is derived from an EMBL/GenBank/DDBJ whole genome shotgun (WGS) entry which is preliminary data.</text>
</comment>
<dbReference type="InterPro" id="IPR036182">
    <property type="entry name" value="PCuAC_sf"/>
</dbReference>
<feature type="signal peptide" evidence="2">
    <location>
        <begin position="1"/>
        <end position="33"/>
    </location>
</feature>
<evidence type="ECO:0000313" key="4">
    <source>
        <dbReference type="Proteomes" id="UP000323856"/>
    </source>
</evidence>
<dbReference type="AlphaFoldDB" id="A0A5B0E5Y6"/>